<evidence type="ECO:0000313" key="2">
    <source>
        <dbReference type="EMBL" id="OAG10142.1"/>
    </source>
</evidence>
<dbReference type="EMBL" id="KV441549">
    <property type="protein sequence ID" value="OAG10142.1"/>
    <property type="molecule type" value="Genomic_DNA"/>
</dbReference>
<feature type="chain" id="PRO_5008058566" evidence="1">
    <location>
        <begin position="18"/>
        <end position="112"/>
    </location>
</feature>
<name>A0A177CTA0_9PLEO</name>
<dbReference type="GeneID" id="28763476"/>
<proteinExistence type="predicted"/>
<feature type="signal peptide" evidence="1">
    <location>
        <begin position="1"/>
        <end position="17"/>
    </location>
</feature>
<reference evidence="2 3" key="1">
    <citation type="submission" date="2016-05" db="EMBL/GenBank/DDBJ databases">
        <title>Comparative analysis of secretome profiles of manganese(II)-oxidizing ascomycete fungi.</title>
        <authorList>
            <consortium name="DOE Joint Genome Institute"/>
            <person name="Zeiner C.A."/>
            <person name="Purvine S.O."/>
            <person name="Zink E.M."/>
            <person name="Wu S."/>
            <person name="Pasa-Tolic L."/>
            <person name="Chaput D.L."/>
            <person name="Haridas S."/>
            <person name="Grigoriev I.V."/>
            <person name="Santelli C.M."/>
            <person name="Hansel C.M."/>
        </authorList>
    </citation>
    <scope>NUCLEOTIDE SEQUENCE [LARGE SCALE GENOMIC DNA]</scope>
    <source>
        <strain evidence="2 3">AP3s5-JAC2a</strain>
    </source>
</reference>
<dbReference type="RefSeq" id="XP_018040507.1">
    <property type="nucleotide sequence ID" value="XM_018179990.1"/>
</dbReference>
<gene>
    <name evidence="2" type="ORF">CC84DRAFT_1172607</name>
</gene>
<keyword evidence="3" id="KW-1185">Reference proteome</keyword>
<dbReference type="AlphaFoldDB" id="A0A177CTA0"/>
<dbReference type="InParanoid" id="A0A177CTA0"/>
<accession>A0A177CTA0</accession>
<organism evidence="2 3">
    <name type="scientific">Paraphaeosphaeria sporulosa</name>
    <dbReference type="NCBI Taxonomy" id="1460663"/>
    <lineage>
        <taxon>Eukaryota</taxon>
        <taxon>Fungi</taxon>
        <taxon>Dikarya</taxon>
        <taxon>Ascomycota</taxon>
        <taxon>Pezizomycotina</taxon>
        <taxon>Dothideomycetes</taxon>
        <taxon>Pleosporomycetidae</taxon>
        <taxon>Pleosporales</taxon>
        <taxon>Massarineae</taxon>
        <taxon>Didymosphaeriaceae</taxon>
        <taxon>Paraphaeosphaeria</taxon>
    </lineage>
</organism>
<evidence type="ECO:0000256" key="1">
    <source>
        <dbReference type="SAM" id="SignalP"/>
    </source>
</evidence>
<sequence length="112" mass="12252">MHFTTALLSILAILVSAKWYDRDAKDSIMQELGANLSPHAEMILESDDMLANKTKPWQAWAAPQFRAVEYHDIVETERGFWTRGMQTVTGAGECVGLTAIALGGGHGSLLGY</sequence>
<keyword evidence="1" id="KW-0732">Signal</keyword>
<dbReference type="Proteomes" id="UP000077069">
    <property type="component" value="Unassembled WGS sequence"/>
</dbReference>
<evidence type="ECO:0000313" key="3">
    <source>
        <dbReference type="Proteomes" id="UP000077069"/>
    </source>
</evidence>
<protein>
    <submittedName>
        <fullName evidence="2">Uncharacterized protein</fullName>
    </submittedName>
</protein>